<name>A0ABQ4QUB2_9HYPH</name>
<evidence type="ECO:0000313" key="2">
    <source>
        <dbReference type="Proteomes" id="UP001055167"/>
    </source>
</evidence>
<accession>A0ABQ4QUB2</accession>
<protein>
    <recommendedName>
        <fullName evidence="3">Alcohol dehydrogenase</fullName>
    </recommendedName>
</protein>
<dbReference type="Proteomes" id="UP001055167">
    <property type="component" value="Unassembled WGS sequence"/>
</dbReference>
<dbReference type="EMBL" id="BPQH01000004">
    <property type="protein sequence ID" value="GJD48767.1"/>
    <property type="molecule type" value="Genomic_DNA"/>
</dbReference>
<reference evidence="1" key="1">
    <citation type="journal article" date="2021" name="Front. Microbiol.">
        <title>Comprehensive Comparative Genomics and Phenotyping of Methylobacterium Species.</title>
        <authorList>
            <person name="Alessa O."/>
            <person name="Ogura Y."/>
            <person name="Fujitani Y."/>
            <person name="Takami H."/>
            <person name="Hayashi T."/>
            <person name="Sahin N."/>
            <person name="Tani A."/>
        </authorList>
    </citation>
    <scope>NUCLEOTIDE SEQUENCE</scope>
    <source>
        <strain evidence="1">KCTC 52305</strain>
    </source>
</reference>
<organism evidence="1 2">
    <name type="scientific">Methylobacterium crusticola</name>
    <dbReference type="NCBI Taxonomy" id="1697972"/>
    <lineage>
        <taxon>Bacteria</taxon>
        <taxon>Pseudomonadati</taxon>
        <taxon>Pseudomonadota</taxon>
        <taxon>Alphaproteobacteria</taxon>
        <taxon>Hyphomicrobiales</taxon>
        <taxon>Methylobacteriaceae</taxon>
        <taxon>Methylobacterium</taxon>
    </lineage>
</organism>
<sequence length="54" mass="5463">MSATSASCARADLVRARGLTTVETETVPPDQAEAAMRRLEAGQAAGGIVLAHGP</sequence>
<evidence type="ECO:0008006" key="3">
    <source>
        <dbReference type="Google" id="ProtNLM"/>
    </source>
</evidence>
<dbReference type="RefSeq" id="WP_162501286.1">
    <property type="nucleotide sequence ID" value="NZ_BPQH01000004.1"/>
</dbReference>
<gene>
    <name evidence="1" type="ORF">OPKNFCMD_1493</name>
</gene>
<comment type="caution">
    <text evidence="1">The sequence shown here is derived from an EMBL/GenBank/DDBJ whole genome shotgun (WGS) entry which is preliminary data.</text>
</comment>
<keyword evidence="2" id="KW-1185">Reference proteome</keyword>
<evidence type="ECO:0000313" key="1">
    <source>
        <dbReference type="EMBL" id="GJD48767.1"/>
    </source>
</evidence>
<reference evidence="1" key="2">
    <citation type="submission" date="2021-08" db="EMBL/GenBank/DDBJ databases">
        <authorList>
            <person name="Tani A."/>
            <person name="Ola A."/>
            <person name="Ogura Y."/>
            <person name="Katsura K."/>
            <person name="Hayashi T."/>
        </authorList>
    </citation>
    <scope>NUCLEOTIDE SEQUENCE</scope>
    <source>
        <strain evidence="1">KCTC 52305</strain>
    </source>
</reference>
<proteinExistence type="predicted"/>